<sequence length="389" mass="44267">MAEITEDDNHTESVDQTCKDTNSDIPKPKTSTFVVQIAPECKSSDVLCNRKHRKRTQQGINLGSNVDVKGVDNLEESDSGDDPSWTPDVSEEHNVEYTADPHNTLRYIVFENSLMELLDVCPNIILGVFFFVKTYCLCVFYRRWTSQPLHYSIPLRNLLVVAAAFSVATVNKLFLMSMSSYNTIQSCYTVPATLTIWAYKQHLYLYHVRGKGQALKLGGDARCFSTGHTAKYGSYTLLDVQTSKVVDIQLVQVMQEEKVSSSDLVTDHHSQVNKYMRTQQERTNHWFDVWHMTKEEKSNIILQWSRTISNHMYWCAASSQGHGELVRHTWTSILNHIADVHEGSKAHVEVAQIVCGRLLLKNIQKLSPAEQTSSLESLHNTICFFCPKI</sequence>
<evidence type="ECO:0000256" key="1">
    <source>
        <dbReference type="SAM" id="MobiDB-lite"/>
    </source>
</evidence>
<reference evidence="2 3" key="1">
    <citation type="submission" date="2024-11" db="EMBL/GenBank/DDBJ databases">
        <title>Chromosome-level genome assembly of the freshwater bivalve Anodonta woodiana.</title>
        <authorList>
            <person name="Chen X."/>
        </authorList>
    </citation>
    <scope>NUCLEOTIDE SEQUENCE [LARGE SCALE GENOMIC DNA]</scope>
    <source>
        <strain evidence="2">MN2024</strain>
        <tissue evidence="2">Gills</tissue>
    </source>
</reference>
<protein>
    <submittedName>
        <fullName evidence="2">Uncharacterized protein</fullName>
    </submittedName>
</protein>
<dbReference type="Proteomes" id="UP001634394">
    <property type="component" value="Unassembled WGS sequence"/>
</dbReference>
<accession>A0ABD3XVK7</accession>
<keyword evidence="3" id="KW-1185">Reference proteome</keyword>
<comment type="caution">
    <text evidence="2">The sequence shown here is derived from an EMBL/GenBank/DDBJ whole genome shotgun (WGS) entry which is preliminary data.</text>
</comment>
<feature type="region of interest" description="Disordered" evidence="1">
    <location>
        <begin position="70"/>
        <end position="89"/>
    </location>
</feature>
<name>A0ABD3XVK7_SINWO</name>
<feature type="compositionally biased region" description="Basic and acidic residues" evidence="1">
    <location>
        <begin position="7"/>
        <end position="22"/>
    </location>
</feature>
<evidence type="ECO:0000313" key="3">
    <source>
        <dbReference type="Proteomes" id="UP001634394"/>
    </source>
</evidence>
<feature type="region of interest" description="Disordered" evidence="1">
    <location>
        <begin position="1"/>
        <end position="29"/>
    </location>
</feature>
<evidence type="ECO:0000313" key="2">
    <source>
        <dbReference type="EMBL" id="KAL3889078.1"/>
    </source>
</evidence>
<dbReference type="EMBL" id="JBJQND010000001">
    <property type="protein sequence ID" value="KAL3889078.1"/>
    <property type="molecule type" value="Genomic_DNA"/>
</dbReference>
<dbReference type="PANTHER" id="PTHR31751">
    <property type="entry name" value="SI:CH211-108C17.2-RELATED-RELATED"/>
    <property type="match status" value="1"/>
</dbReference>
<dbReference type="AlphaFoldDB" id="A0ABD3XVK7"/>
<gene>
    <name evidence="2" type="ORF">ACJMK2_001434</name>
</gene>
<organism evidence="2 3">
    <name type="scientific">Sinanodonta woodiana</name>
    <name type="common">Chinese pond mussel</name>
    <name type="synonym">Anodonta woodiana</name>
    <dbReference type="NCBI Taxonomy" id="1069815"/>
    <lineage>
        <taxon>Eukaryota</taxon>
        <taxon>Metazoa</taxon>
        <taxon>Spiralia</taxon>
        <taxon>Lophotrochozoa</taxon>
        <taxon>Mollusca</taxon>
        <taxon>Bivalvia</taxon>
        <taxon>Autobranchia</taxon>
        <taxon>Heteroconchia</taxon>
        <taxon>Palaeoheterodonta</taxon>
        <taxon>Unionida</taxon>
        <taxon>Unionoidea</taxon>
        <taxon>Unionidae</taxon>
        <taxon>Unioninae</taxon>
        <taxon>Sinanodonta</taxon>
    </lineage>
</organism>
<dbReference type="PANTHER" id="PTHR31751:SF42">
    <property type="entry name" value="PROTEIN CBG10204"/>
    <property type="match status" value="1"/>
</dbReference>
<proteinExistence type="predicted"/>